<evidence type="ECO:0008006" key="4">
    <source>
        <dbReference type="Google" id="ProtNLM"/>
    </source>
</evidence>
<dbReference type="RefSeq" id="WP_013007381.1">
    <property type="nucleotide sequence ID" value="NC_013939.1"/>
</dbReference>
<dbReference type="HOGENOM" id="CLU_612122_0_0_0"/>
<keyword evidence="3" id="KW-1185">Reference proteome</keyword>
<dbReference type="STRING" id="639282.DEFDS_0653"/>
<feature type="transmembrane region" description="Helical" evidence="1">
    <location>
        <begin position="291"/>
        <end position="309"/>
    </location>
</feature>
<dbReference type="OrthoDB" id="9792686at2"/>
<protein>
    <recommendedName>
        <fullName evidence="4">Double Cache domain-containing protein</fullName>
    </recommendedName>
</protein>
<feature type="transmembrane region" description="Helical" evidence="1">
    <location>
        <begin position="16"/>
        <end position="38"/>
    </location>
</feature>
<dbReference type="EMBL" id="AP011529">
    <property type="protein sequence ID" value="BAI80133.1"/>
    <property type="molecule type" value="Genomic_DNA"/>
</dbReference>
<dbReference type="eggNOG" id="COG3706">
    <property type="taxonomic scope" value="Bacteria"/>
</dbReference>
<organism evidence="2 3">
    <name type="scientific">Deferribacter desulfuricans (strain DSM 14783 / JCM 11476 / NBRC 101012 / SSM1)</name>
    <dbReference type="NCBI Taxonomy" id="639282"/>
    <lineage>
        <taxon>Bacteria</taxon>
        <taxon>Pseudomonadati</taxon>
        <taxon>Deferribacterota</taxon>
        <taxon>Deferribacteres</taxon>
        <taxon>Deferribacterales</taxon>
        <taxon>Deferribacteraceae</taxon>
        <taxon>Deferribacter</taxon>
    </lineage>
</organism>
<gene>
    <name evidence="2" type="ordered locus">DEFDS_0653</name>
</gene>
<keyword evidence="1" id="KW-0812">Transmembrane</keyword>
<dbReference type="Proteomes" id="UP000001520">
    <property type="component" value="Chromosome"/>
</dbReference>
<dbReference type="AlphaFoldDB" id="D3PC10"/>
<evidence type="ECO:0000256" key="1">
    <source>
        <dbReference type="SAM" id="Phobius"/>
    </source>
</evidence>
<evidence type="ECO:0000313" key="2">
    <source>
        <dbReference type="EMBL" id="BAI80133.1"/>
    </source>
</evidence>
<proteinExistence type="predicted"/>
<name>D3PC10_DEFDS</name>
<keyword evidence="1" id="KW-0472">Membrane</keyword>
<reference evidence="2 3" key="1">
    <citation type="journal article" date="2010" name="DNA Res.">
        <title>Bacterial lifestyle in a deep-sea hydrothermal vent chimney revealed by the genome sequence of the thermophilic bacterium Deferribacter desulfuricans SSM1.</title>
        <authorList>
            <person name="Takaki Y."/>
            <person name="Shimamura S."/>
            <person name="Nakagawa S."/>
            <person name="Fukuhara Y."/>
            <person name="Horikawa H."/>
            <person name="Ankai A."/>
            <person name="Harada T."/>
            <person name="Hosoyama A."/>
            <person name="Oguchi A."/>
            <person name="Fukui S."/>
            <person name="Fujita N."/>
            <person name="Takami H."/>
            <person name="Takai K."/>
        </authorList>
    </citation>
    <scope>NUCLEOTIDE SEQUENCE [LARGE SCALE GENOMIC DNA]</scope>
    <source>
        <strain evidence="3">DSM 14783 / JCM 11476 / NBRC 101012 / SSM1</strain>
    </source>
</reference>
<evidence type="ECO:0000313" key="3">
    <source>
        <dbReference type="Proteomes" id="UP000001520"/>
    </source>
</evidence>
<accession>D3PC10</accession>
<sequence>MISLTKLLTKLNKYNFITLLVAFLISVFLVIILTIYHFKKAFIETSSILSENIKYYFEDSIQEIRNNEEKFKNLHLKYVSLLKDSDSANLNSLIHQIKHEVENQLKTEVSVAIINRNLKISYTTLQKEIGLDLSQFEDAKITANYLINKNNDNIVNIEYPVYTPAANTFKIYTLSFIKEKNIFLQLGLDTSLMNHLLSLIKTIKPHNKDISLIYFADQTPLFPITGSMIKFKNKNIINNIFKNNYHILSSLSQYTYLSKIIDFQYLKDMSKPINASIVLVVKQSKSLIYKYILFSFIIMLLLFSFIYYFNLKHIQYYKTNFLLPFIKILKAMKINKFVEDKNLPDKPIKELNLLSKYYNNHLNELLTQKKHLEDALIEIKTLKKLVPICSSCKKIRGKDDKWYTIEEYLSNKFEMDFTHGICPDCIRELYPDHAEEILKSINKRNKK</sequence>
<dbReference type="KEGG" id="ddf:DEFDS_0653"/>
<keyword evidence="1" id="KW-1133">Transmembrane helix</keyword>